<organism evidence="2 3">
    <name type="scientific">Nocardioides lianchengensis</name>
    <dbReference type="NCBI Taxonomy" id="1045774"/>
    <lineage>
        <taxon>Bacteria</taxon>
        <taxon>Bacillati</taxon>
        <taxon>Actinomycetota</taxon>
        <taxon>Actinomycetes</taxon>
        <taxon>Propionibacteriales</taxon>
        <taxon>Nocardioidaceae</taxon>
        <taxon>Nocardioides</taxon>
    </lineage>
</organism>
<dbReference type="AlphaFoldDB" id="A0A1G6I6Q3"/>
<accession>A0A1G6I6Q3</accession>
<evidence type="ECO:0008006" key="4">
    <source>
        <dbReference type="Google" id="ProtNLM"/>
    </source>
</evidence>
<feature type="chain" id="PRO_5039067367" description="DUF5666 domain-containing protein" evidence="1">
    <location>
        <begin position="28"/>
        <end position="213"/>
    </location>
</feature>
<evidence type="ECO:0000313" key="3">
    <source>
        <dbReference type="Proteomes" id="UP000199034"/>
    </source>
</evidence>
<keyword evidence="1" id="KW-0732">Signal</keyword>
<proteinExistence type="predicted"/>
<evidence type="ECO:0000313" key="2">
    <source>
        <dbReference type="EMBL" id="SDC02217.1"/>
    </source>
</evidence>
<reference evidence="2 3" key="1">
    <citation type="submission" date="2016-10" db="EMBL/GenBank/DDBJ databases">
        <authorList>
            <person name="de Groot N.N."/>
        </authorList>
    </citation>
    <scope>NUCLEOTIDE SEQUENCE [LARGE SCALE GENOMIC DNA]</scope>
    <source>
        <strain evidence="2 3">CGMCC 4.6858</strain>
    </source>
</reference>
<dbReference type="RefSeq" id="WP_090849634.1">
    <property type="nucleotide sequence ID" value="NZ_FMZM01000001.1"/>
</dbReference>
<protein>
    <recommendedName>
        <fullName evidence="4">DUF5666 domain-containing protein</fullName>
    </recommendedName>
</protein>
<sequence>MTLPRRRTRVALLAAALTLLAAPVATAGSAHGATWTHRDAQGDVVRIASGDSDADASVGVVADDATDITRFTVKHRARKVVVSVHLRDLQRGDNALVGRVVTPHAKYSVLIMRSSDMRMFTLSEVSGREDSAVSCRGKRQSFDIRRNTITVTIPRTCLGDPTWVRAGAAFIRGSLMAVEDDAAITVDDALRTGNKRSVLRFASPKVGRKVRAG</sequence>
<keyword evidence="3" id="KW-1185">Reference proteome</keyword>
<dbReference type="OrthoDB" id="3790986at2"/>
<dbReference type="EMBL" id="FMZM01000001">
    <property type="protein sequence ID" value="SDC02217.1"/>
    <property type="molecule type" value="Genomic_DNA"/>
</dbReference>
<evidence type="ECO:0000256" key="1">
    <source>
        <dbReference type="SAM" id="SignalP"/>
    </source>
</evidence>
<dbReference type="STRING" id="1045774.SAMN05421872_10178"/>
<gene>
    <name evidence="2" type="ORF">SAMN05421872_10178</name>
</gene>
<name>A0A1G6I6Q3_9ACTN</name>
<dbReference type="Proteomes" id="UP000199034">
    <property type="component" value="Unassembled WGS sequence"/>
</dbReference>
<feature type="signal peptide" evidence="1">
    <location>
        <begin position="1"/>
        <end position="27"/>
    </location>
</feature>